<gene>
    <name evidence="1" type="ORF">LAUMK13_01664</name>
</gene>
<accession>A0A498PZL2</accession>
<evidence type="ECO:0000313" key="2">
    <source>
        <dbReference type="Proteomes" id="UP000267289"/>
    </source>
</evidence>
<protein>
    <submittedName>
        <fullName evidence="1">Uncharacterized protein</fullName>
    </submittedName>
</protein>
<evidence type="ECO:0000313" key="1">
    <source>
        <dbReference type="EMBL" id="VBA37495.1"/>
    </source>
</evidence>
<dbReference type="Proteomes" id="UP000267289">
    <property type="component" value="Unassembled WGS sequence"/>
</dbReference>
<organism evidence="1 2">
    <name type="scientific">Mycobacterium innocens</name>
    <dbReference type="NCBI Taxonomy" id="2341083"/>
    <lineage>
        <taxon>Bacteria</taxon>
        <taxon>Bacillati</taxon>
        <taxon>Actinomycetota</taxon>
        <taxon>Actinomycetes</taxon>
        <taxon>Mycobacteriales</taxon>
        <taxon>Mycobacteriaceae</taxon>
        <taxon>Mycobacterium</taxon>
    </lineage>
</organism>
<dbReference type="EMBL" id="UPHQ01000067">
    <property type="protein sequence ID" value="VBA37495.1"/>
    <property type="molecule type" value="Genomic_DNA"/>
</dbReference>
<proteinExistence type="predicted"/>
<name>A0A498PZL2_9MYCO</name>
<keyword evidence="2" id="KW-1185">Reference proteome</keyword>
<dbReference type="AlphaFoldDB" id="A0A498PZL2"/>
<sequence length="97" mass="11101">MKHVASTDTFDSIDPFALRRSWQPSRGRWHRTAGRSHHREARISVADYSDSVHPRAGWYLCLRILSPHTHQSCKDAPSAVVPMFSREATHVICEYTA</sequence>
<reference evidence="1 2" key="1">
    <citation type="submission" date="2018-09" db="EMBL/GenBank/DDBJ databases">
        <authorList>
            <person name="Tagini F."/>
        </authorList>
    </citation>
    <scope>NUCLEOTIDE SEQUENCE [LARGE SCALE GENOMIC DNA]</scope>
    <source>
        <strain evidence="1 2">MK13</strain>
    </source>
</reference>